<evidence type="ECO:0000313" key="3">
    <source>
        <dbReference type="Proteomes" id="UP000278962"/>
    </source>
</evidence>
<sequence>MPEGLEIKEGPYGRGVFATRAFAAGEAVEHCPTLELPGDEVVGQLGDYVFGSNENEDDVILLLGYGMLYNHSSEANCEYVQEAPRVIMFQTLRAIEPGEELFIDYGEEWWSTRNRKPD</sequence>
<dbReference type="Pfam" id="PF00856">
    <property type="entry name" value="SET"/>
    <property type="match status" value="1"/>
</dbReference>
<dbReference type="InterPro" id="IPR046341">
    <property type="entry name" value="SET_dom_sf"/>
</dbReference>
<dbReference type="EMBL" id="RBIL01000002">
    <property type="protein sequence ID" value="RKQ88143.1"/>
    <property type="molecule type" value="Genomic_DNA"/>
</dbReference>
<dbReference type="Gene3D" id="2.170.270.10">
    <property type="entry name" value="SET domain"/>
    <property type="match status" value="1"/>
</dbReference>
<dbReference type="RefSeq" id="WP_121257397.1">
    <property type="nucleotide sequence ID" value="NZ_RBIL01000002.1"/>
</dbReference>
<protein>
    <recommendedName>
        <fullName evidence="1">SET domain-containing protein</fullName>
    </recommendedName>
</protein>
<dbReference type="InterPro" id="IPR001214">
    <property type="entry name" value="SET_dom"/>
</dbReference>
<proteinExistence type="predicted"/>
<organism evidence="2 3">
    <name type="scientific">Solirubrobacter pauli</name>
    <dbReference type="NCBI Taxonomy" id="166793"/>
    <lineage>
        <taxon>Bacteria</taxon>
        <taxon>Bacillati</taxon>
        <taxon>Actinomycetota</taxon>
        <taxon>Thermoleophilia</taxon>
        <taxon>Solirubrobacterales</taxon>
        <taxon>Solirubrobacteraceae</taxon>
        <taxon>Solirubrobacter</taxon>
    </lineage>
</organism>
<dbReference type="Proteomes" id="UP000278962">
    <property type="component" value="Unassembled WGS sequence"/>
</dbReference>
<accession>A0A660L8A1</accession>
<dbReference type="OrthoDB" id="279507at2"/>
<comment type="caution">
    <text evidence="2">The sequence shown here is derived from an EMBL/GenBank/DDBJ whole genome shotgun (WGS) entry which is preliminary data.</text>
</comment>
<evidence type="ECO:0000259" key="1">
    <source>
        <dbReference type="PROSITE" id="PS50280"/>
    </source>
</evidence>
<dbReference type="GO" id="GO:0062122">
    <property type="term" value="F:histone H3K37 methyltransferase activity"/>
    <property type="evidence" value="ECO:0007669"/>
    <property type="project" value="InterPro"/>
</dbReference>
<gene>
    <name evidence="2" type="ORF">C8N24_6184</name>
</gene>
<evidence type="ECO:0000313" key="2">
    <source>
        <dbReference type="EMBL" id="RKQ88143.1"/>
    </source>
</evidence>
<dbReference type="PROSITE" id="PS50280">
    <property type="entry name" value="SET"/>
    <property type="match status" value="1"/>
</dbReference>
<dbReference type="InterPro" id="IPR009207">
    <property type="entry name" value="SET7_MeTrfase"/>
</dbReference>
<keyword evidence="3" id="KW-1185">Reference proteome</keyword>
<dbReference type="SUPFAM" id="SSF82199">
    <property type="entry name" value="SET domain"/>
    <property type="match status" value="1"/>
</dbReference>
<name>A0A660L8A1_9ACTN</name>
<reference evidence="2 3" key="1">
    <citation type="submission" date="2018-10" db="EMBL/GenBank/DDBJ databases">
        <title>Genomic Encyclopedia of Archaeal and Bacterial Type Strains, Phase II (KMG-II): from individual species to whole genera.</title>
        <authorList>
            <person name="Goeker M."/>
        </authorList>
    </citation>
    <scope>NUCLEOTIDE SEQUENCE [LARGE SCALE GENOMIC DNA]</scope>
    <source>
        <strain evidence="2 3">DSM 14954</strain>
    </source>
</reference>
<feature type="domain" description="SET" evidence="1">
    <location>
        <begin position="3"/>
        <end position="106"/>
    </location>
</feature>
<dbReference type="SMART" id="SM00317">
    <property type="entry name" value="SET"/>
    <property type="match status" value="1"/>
</dbReference>
<dbReference type="PIRSF" id="PIRSF022536">
    <property type="entry name" value="A612L_SET"/>
    <property type="match status" value="1"/>
</dbReference>
<dbReference type="AlphaFoldDB" id="A0A660L8A1"/>